<dbReference type="RefSeq" id="WP_124326949.1">
    <property type="nucleotide sequence ID" value="NZ_BEXT01000001.1"/>
</dbReference>
<dbReference type="InterPro" id="IPR017896">
    <property type="entry name" value="4Fe4S_Fe-S-bd"/>
</dbReference>
<keyword evidence="8" id="KW-1185">Reference proteome</keyword>
<reference evidence="8" key="1">
    <citation type="submission" date="2017-11" db="EMBL/GenBank/DDBJ databases">
        <authorList>
            <person name="Watanabe M."/>
            <person name="Kojima H."/>
        </authorList>
    </citation>
    <scope>NUCLEOTIDE SEQUENCE [LARGE SCALE GENOMIC DNA]</scope>
    <source>
        <strain evidence="8">Tokyo 01</strain>
    </source>
</reference>
<dbReference type="Pfam" id="PF13450">
    <property type="entry name" value="NAD_binding_8"/>
    <property type="match status" value="1"/>
</dbReference>
<dbReference type="NCBIfam" id="NF045663">
    <property type="entry name" value="diclust_near_Sec"/>
    <property type="match status" value="1"/>
</dbReference>
<organism evidence="7 8">
    <name type="scientific">Desulfonema ishimotonii</name>
    <dbReference type="NCBI Taxonomy" id="45657"/>
    <lineage>
        <taxon>Bacteria</taxon>
        <taxon>Pseudomonadati</taxon>
        <taxon>Thermodesulfobacteriota</taxon>
        <taxon>Desulfobacteria</taxon>
        <taxon>Desulfobacterales</taxon>
        <taxon>Desulfococcaceae</taxon>
        <taxon>Desulfonema</taxon>
    </lineage>
</organism>
<feature type="domain" description="4Fe-4S ferredoxin-type" evidence="6">
    <location>
        <begin position="306"/>
        <end position="339"/>
    </location>
</feature>
<evidence type="ECO:0000256" key="3">
    <source>
        <dbReference type="ARBA" id="ARBA00023002"/>
    </source>
</evidence>
<reference evidence="8" key="2">
    <citation type="submission" date="2019-01" db="EMBL/GenBank/DDBJ databases">
        <title>Genome sequence of Desulfonema ishimotonii strain Tokyo 01.</title>
        <authorList>
            <person name="Fukui M."/>
        </authorList>
    </citation>
    <scope>NUCLEOTIDE SEQUENCE [LARGE SCALE GENOMIC DNA]</scope>
    <source>
        <strain evidence="8">Tokyo 01</strain>
    </source>
</reference>
<dbReference type="Gene3D" id="1.10.1060.10">
    <property type="entry name" value="Alpha-helical ferredoxin"/>
    <property type="match status" value="2"/>
</dbReference>
<evidence type="ECO:0000259" key="6">
    <source>
        <dbReference type="PROSITE" id="PS51379"/>
    </source>
</evidence>
<dbReference type="AlphaFoldDB" id="A0A401FR49"/>
<keyword evidence="2" id="KW-0479">Metal-binding</keyword>
<dbReference type="InterPro" id="IPR036188">
    <property type="entry name" value="FAD/NAD-bd_sf"/>
</dbReference>
<dbReference type="EMBL" id="BEXT01000001">
    <property type="protein sequence ID" value="GBC59434.1"/>
    <property type="molecule type" value="Genomic_DNA"/>
</dbReference>
<evidence type="ECO:0000256" key="2">
    <source>
        <dbReference type="ARBA" id="ARBA00022723"/>
    </source>
</evidence>
<dbReference type="GO" id="GO:0046872">
    <property type="term" value="F:metal ion binding"/>
    <property type="evidence" value="ECO:0007669"/>
    <property type="project" value="UniProtKB-KW"/>
</dbReference>
<evidence type="ECO:0000256" key="5">
    <source>
        <dbReference type="ARBA" id="ARBA00023014"/>
    </source>
</evidence>
<dbReference type="InterPro" id="IPR017900">
    <property type="entry name" value="4Fe4S_Fe_S_CS"/>
</dbReference>
<dbReference type="Gene3D" id="3.50.50.60">
    <property type="entry name" value="FAD/NAD(P)-binding domain"/>
    <property type="match status" value="1"/>
</dbReference>
<evidence type="ECO:0000313" key="8">
    <source>
        <dbReference type="Proteomes" id="UP000288096"/>
    </source>
</evidence>
<dbReference type="SUPFAM" id="SSF46548">
    <property type="entry name" value="alpha-helical ferredoxin"/>
    <property type="match status" value="1"/>
</dbReference>
<dbReference type="GO" id="GO:0005886">
    <property type="term" value="C:plasma membrane"/>
    <property type="evidence" value="ECO:0007669"/>
    <property type="project" value="TreeGrafter"/>
</dbReference>
<dbReference type="PANTHER" id="PTHR43255">
    <property type="entry name" value="IRON-SULFUR-BINDING OXIDOREDUCTASE FADF-RELATED-RELATED"/>
    <property type="match status" value="1"/>
</dbReference>
<dbReference type="InterPro" id="IPR051460">
    <property type="entry name" value="HdrC_iron-sulfur_subunit"/>
</dbReference>
<keyword evidence="3" id="KW-0560">Oxidoreductase</keyword>
<keyword evidence="4" id="KW-0408">Iron</keyword>
<gene>
    <name evidence="7" type="ORF">DENIS_0373</name>
</gene>
<dbReference type="OrthoDB" id="9803192at2"/>
<dbReference type="PROSITE" id="PS51379">
    <property type="entry name" value="4FE4S_FER_2"/>
    <property type="match status" value="1"/>
</dbReference>
<dbReference type="PROSITE" id="PS00198">
    <property type="entry name" value="4FE4S_FER_1"/>
    <property type="match status" value="1"/>
</dbReference>
<dbReference type="Pfam" id="PF02754">
    <property type="entry name" value="CCG"/>
    <property type="match status" value="2"/>
</dbReference>
<dbReference type="InterPro" id="IPR028261">
    <property type="entry name" value="DPD_II"/>
</dbReference>
<protein>
    <recommendedName>
        <fullName evidence="6">4Fe-4S ferredoxin-type domain-containing protein</fullName>
    </recommendedName>
</protein>
<dbReference type="PANTHER" id="PTHR43255:SF1">
    <property type="entry name" value="IRON-SULFUR-BINDING OXIDOREDUCTASE FADF-RELATED"/>
    <property type="match status" value="1"/>
</dbReference>
<keyword evidence="1" id="KW-0004">4Fe-4S</keyword>
<evidence type="ECO:0000313" key="7">
    <source>
        <dbReference type="EMBL" id="GBC59434.1"/>
    </source>
</evidence>
<sequence>MDQKELREIENRCIQEEPAWCMAECPLHVDVRLFLKKMAEGKWDAARKVLDKTMPFPGILGRICDHPCEKKCKRGEVDAPVAISELERACVTFTASLKKVMLLPDRGKRVAVIGSGLSSLTAAWDLIRKGYGVAIFEPGSYLGGSLWNLPHDLLPKQIIGDETALLQNTGVRINLKAAITPERFEEMYADFDAVYIGQDNEIACDFGLAQTPSGRIRTDDVTRAASRKGVFAGGIPEDGSTRPSPVLNAAQGRWAATSADRYIQNVSMTAARPHEGPMKTRLYTDITGIPPLPRTPVSDPEEGYDKEAAIGEAGRCLQCECMECVKACPYLEHYKSYPKSYARQIYNNLSIVKGDRKANTLINSCSLCRLCETVCPESFSMADLCHNARQEMVRVGKMPPSAHEFALLDMAFSNSDKCALARHAPGESGSAWLFFPGCQLSGSAPGHVTQSYSYLREKLGNRVGLMLGCCGAPAHWGGDAKRADAVTAQLKAQWTKMGHPRPVLACSSCMEMFRKFLPEADPVSLWEIMAREGLPETALNARAGASAVAVIDPCTARHDTGVQESVRHILRETGFSVAELDHSREMTECCGFGGLMANANPDMAREVIRRRAGQSPLDYVAYCAVCRDHLATTGKRTAHLLDYIWPDEAGPDPAERKNPGYSLRHENRARLREKLLSELWGEKTEETDACEKIVLHISDEVRDRLEDRRILTGDIQKVLFHVQNGGAHFKNPKTGHWLAVHRPLNVTFWVEYAPSGQGFEIYNAYCHRMIIVEEGK</sequence>
<evidence type="ECO:0000256" key="1">
    <source>
        <dbReference type="ARBA" id="ARBA00022485"/>
    </source>
</evidence>
<keyword evidence="5" id="KW-0411">Iron-sulfur</keyword>
<comment type="caution">
    <text evidence="7">The sequence shown here is derived from an EMBL/GenBank/DDBJ whole genome shotgun (WGS) entry which is preliminary data.</text>
</comment>
<dbReference type="SUPFAM" id="SSF51971">
    <property type="entry name" value="Nucleotide-binding domain"/>
    <property type="match status" value="1"/>
</dbReference>
<dbReference type="Pfam" id="PF13534">
    <property type="entry name" value="Fer4_17"/>
    <property type="match status" value="1"/>
</dbReference>
<dbReference type="Pfam" id="PF14691">
    <property type="entry name" value="Fer4_20"/>
    <property type="match status" value="1"/>
</dbReference>
<dbReference type="GO" id="GO:0051539">
    <property type="term" value="F:4 iron, 4 sulfur cluster binding"/>
    <property type="evidence" value="ECO:0007669"/>
    <property type="project" value="UniProtKB-KW"/>
</dbReference>
<name>A0A401FR49_9BACT</name>
<dbReference type="InterPro" id="IPR004017">
    <property type="entry name" value="Cys_rich_dom"/>
</dbReference>
<accession>A0A401FR49</accession>
<proteinExistence type="predicted"/>
<dbReference type="GO" id="GO:0016491">
    <property type="term" value="F:oxidoreductase activity"/>
    <property type="evidence" value="ECO:0007669"/>
    <property type="project" value="UniProtKB-KW"/>
</dbReference>
<evidence type="ECO:0000256" key="4">
    <source>
        <dbReference type="ARBA" id="ARBA00023004"/>
    </source>
</evidence>
<dbReference type="Proteomes" id="UP000288096">
    <property type="component" value="Unassembled WGS sequence"/>
</dbReference>
<dbReference type="InterPro" id="IPR009051">
    <property type="entry name" value="Helical_ferredxn"/>
</dbReference>